<keyword evidence="3" id="KW-1185">Reference proteome</keyword>
<keyword evidence="1" id="KW-0812">Transmembrane</keyword>
<name>I6ZIB2_MYCWM</name>
<evidence type="ECO:0000313" key="3">
    <source>
        <dbReference type="Proteomes" id="UP000009005"/>
    </source>
</evidence>
<feature type="transmembrane region" description="Helical" evidence="1">
    <location>
        <begin position="109"/>
        <end position="129"/>
    </location>
</feature>
<dbReference type="EMBL" id="CP003703">
    <property type="protein sequence ID" value="AFN64910.1"/>
    <property type="molecule type" value="Genomic_DNA"/>
</dbReference>
<dbReference type="Proteomes" id="UP000009005">
    <property type="component" value="Chromosome"/>
</dbReference>
<dbReference type="AlphaFoldDB" id="I6ZIB2"/>
<feature type="transmembrane region" description="Helical" evidence="1">
    <location>
        <begin position="59"/>
        <end position="83"/>
    </location>
</feature>
<protein>
    <submittedName>
        <fullName evidence="2">Uncharacterized protein</fullName>
    </submittedName>
</protein>
<gene>
    <name evidence="2" type="ordered locus">WEN_00515</name>
</gene>
<sequence length="134" mass="16010">MSEARGDLYLTTRLLMIFYWLSLPALCLILIGALHWVPKHSFRVRTYFLDRYWPYLKNLTGFGWVLLGLAIFFNTVLAIFYLVDIITLNNHDKYSIYWKSGGSNRPLSVFWQIIVWGYAFYLLLAFVSYKKYWK</sequence>
<dbReference type="OrthoDB" id="400667at2"/>
<dbReference type="STRING" id="1197325.WEN_00515"/>
<reference evidence="2 3" key="1">
    <citation type="journal article" date="2012" name="J. Bacteriol.">
        <title>Complete genome sequence of Mycoplasma wenyonii strain Massachusetts.</title>
        <authorList>
            <person name="Dos Santos A.P."/>
            <person name="Guimaraes A.M."/>
            <person name="do Nascimento N.C."/>
            <person name="Sanmiguel P.J."/>
            <person name="Messick J.B."/>
        </authorList>
    </citation>
    <scope>NUCLEOTIDE SEQUENCE [LARGE SCALE GENOMIC DNA]</scope>
    <source>
        <strain evidence="2 3">Massachusetts</strain>
    </source>
</reference>
<dbReference type="KEGG" id="mwe:WEN_00515"/>
<organism evidence="2 3">
    <name type="scientific">Mycoplasma wenyonii (strain Massachusetts)</name>
    <name type="common">Eperythrozoon wenyonii</name>
    <dbReference type="NCBI Taxonomy" id="1197325"/>
    <lineage>
        <taxon>Bacteria</taxon>
        <taxon>Bacillati</taxon>
        <taxon>Mycoplasmatota</taxon>
        <taxon>Mollicutes</taxon>
        <taxon>Mycoplasmataceae</taxon>
        <taxon>Mycoplasma</taxon>
    </lineage>
</organism>
<evidence type="ECO:0000313" key="2">
    <source>
        <dbReference type="EMBL" id="AFN64910.1"/>
    </source>
</evidence>
<proteinExistence type="predicted"/>
<keyword evidence="1" id="KW-0472">Membrane</keyword>
<dbReference type="HOGENOM" id="CLU_1893939_0_0_14"/>
<keyword evidence="1" id="KW-1133">Transmembrane helix</keyword>
<dbReference type="RefSeq" id="WP_014849620.1">
    <property type="nucleotide sequence ID" value="NC_018149.1"/>
</dbReference>
<feature type="transmembrane region" description="Helical" evidence="1">
    <location>
        <begin position="17"/>
        <end position="38"/>
    </location>
</feature>
<accession>I6ZIB2</accession>
<evidence type="ECO:0000256" key="1">
    <source>
        <dbReference type="SAM" id="Phobius"/>
    </source>
</evidence>